<feature type="compositionally biased region" description="Low complexity" evidence="2">
    <location>
        <begin position="502"/>
        <end position="516"/>
    </location>
</feature>
<evidence type="ECO:0000313" key="3">
    <source>
        <dbReference type="EMBL" id="KAI6646709.1"/>
    </source>
</evidence>
<gene>
    <name evidence="3" type="ORF">LOD99_12830</name>
</gene>
<evidence type="ECO:0000313" key="4">
    <source>
        <dbReference type="Proteomes" id="UP001165289"/>
    </source>
</evidence>
<organism evidence="3 4">
    <name type="scientific">Oopsacas minuta</name>
    <dbReference type="NCBI Taxonomy" id="111878"/>
    <lineage>
        <taxon>Eukaryota</taxon>
        <taxon>Metazoa</taxon>
        <taxon>Porifera</taxon>
        <taxon>Hexactinellida</taxon>
        <taxon>Hexasterophora</taxon>
        <taxon>Lyssacinosida</taxon>
        <taxon>Leucopsacidae</taxon>
        <taxon>Oopsacas</taxon>
    </lineage>
</organism>
<accession>A0AAV7JD34</accession>
<dbReference type="SUPFAM" id="SSF48452">
    <property type="entry name" value="TPR-like"/>
    <property type="match status" value="2"/>
</dbReference>
<keyword evidence="4" id="KW-1185">Reference proteome</keyword>
<name>A0AAV7JD34_9METZ</name>
<dbReference type="InterPro" id="IPR011990">
    <property type="entry name" value="TPR-like_helical_dom_sf"/>
</dbReference>
<proteinExistence type="predicted"/>
<evidence type="ECO:0000256" key="2">
    <source>
        <dbReference type="SAM" id="MobiDB-lite"/>
    </source>
</evidence>
<feature type="coiled-coil region" evidence="1">
    <location>
        <begin position="276"/>
        <end position="303"/>
    </location>
</feature>
<protein>
    <submittedName>
        <fullName evidence="3">Uncharacterized protein</fullName>
    </submittedName>
</protein>
<keyword evidence="1" id="KW-0175">Coiled coil</keyword>
<sequence>MDWGAIEADILHVQNLMKDSKFSESVEVLKKCMVAVQNTNELRTNRDIAKQCLIIHMAMTFLYKQKFIESLNCFEQVSARHIYGNKSEMSSLDGSGVERVLELSREYLLHSYMNASVAAEKCDNAHLTQCYLEKAIQLYREEGLVKYEAVTWHRLGMLLDKVGKHTQAGLSLNTAALLFKKCEESVLEAESLCDLASLYWRTGNTSRVSETMERTHFICLGLIHKPEDQKNLYHRLSDLYTDQQAHSDAEVCMDHVLASSKTGLERARAVMRRAKLLKSTHDRERWERAMREAREECELAVVEYPKEASKIFIGIAEGWSDKGQFEESENILQRLIEHSRGSDRLVLILSEALERLGDLLIKQRRDKEAEIRYKEAYLVLELKYNEYGDEEIGARLQSVWNKHKSLLTGEQAATDYPSLIGNSCINQTEAELHSLVTVSDLSELSCNDATITTRSLIKQEDDTDIQLCSSITAGQLTVTPINLRERNKKFSTGNRFRKNRISPVESVTSQSSSGNSDDVGLGKNLTDNINNNIPSSRACVVL</sequence>
<comment type="caution">
    <text evidence="3">The sequence shown here is derived from an EMBL/GenBank/DDBJ whole genome shotgun (WGS) entry which is preliminary data.</text>
</comment>
<feature type="region of interest" description="Disordered" evidence="2">
    <location>
        <begin position="492"/>
        <end position="527"/>
    </location>
</feature>
<dbReference type="AlphaFoldDB" id="A0AAV7JD34"/>
<dbReference type="Gene3D" id="1.25.40.10">
    <property type="entry name" value="Tetratricopeptide repeat domain"/>
    <property type="match status" value="2"/>
</dbReference>
<dbReference type="EMBL" id="JAKMXF010000354">
    <property type="protein sequence ID" value="KAI6646709.1"/>
    <property type="molecule type" value="Genomic_DNA"/>
</dbReference>
<evidence type="ECO:0000256" key="1">
    <source>
        <dbReference type="SAM" id="Coils"/>
    </source>
</evidence>
<reference evidence="3 4" key="1">
    <citation type="journal article" date="2023" name="BMC Biol.">
        <title>The compact genome of the sponge Oopsacas minuta (Hexactinellida) is lacking key metazoan core genes.</title>
        <authorList>
            <person name="Santini S."/>
            <person name="Schenkelaars Q."/>
            <person name="Jourda C."/>
            <person name="Duchesne M."/>
            <person name="Belahbib H."/>
            <person name="Rocher C."/>
            <person name="Selva M."/>
            <person name="Riesgo A."/>
            <person name="Vervoort M."/>
            <person name="Leys S.P."/>
            <person name="Kodjabachian L."/>
            <person name="Le Bivic A."/>
            <person name="Borchiellini C."/>
            <person name="Claverie J.M."/>
            <person name="Renard E."/>
        </authorList>
    </citation>
    <scope>NUCLEOTIDE SEQUENCE [LARGE SCALE GENOMIC DNA]</scope>
    <source>
        <strain evidence="3">SPO-2</strain>
    </source>
</reference>
<dbReference type="Proteomes" id="UP001165289">
    <property type="component" value="Unassembled WGS sequence"/>
</dbReference>